<sequence>MKYTPIFAVVFLVAAIFASCKKDNVKSRETVLYEADFSSEDGHWSVGALGSAGAMATISNGYYTLVAGSQGRDVWTWAVFSGVDGGTAVEASVKLSTTGSSSDGSGGLIWGSKENNNSNVRYYFGISYDGYYTIWGYPNGTDKPFVVYKDWVSNSAIRNSDFNTLRITLVNGSLHFYINTQEVFNMPSTGGSLDKSGFAVSKNSTLQADYFKAVKLD</sequence>
<evidence type="ECO:0008006" key="3">
    <source>
        <dbReference type="Google" id="ProtNLM"/>
    </source>
</evidence>
<evidence type="ECO:0000313" key="2">
    <source>
        <dbReference type="Proteomes" id="UP000570474"/>
    </source>
</evidence>
<dbReference type="PROSITE" id="PS51257">
    <property type="entry name" value="PROKAR_LIPOPROTEIN"/>
    <property type="match status" value="1"/>
</dbReference>
<proteinExistence type="predicted"/>
<reference evidence="1 2" key="1">
    <citation type="submission" date="2020-04" db="EMBL/GenBank/DDBJ databases">
        <authorList>
            <person name="Yin C."/>
        </authorList>
    </citation>
    <scope>NUCLEOTIDE SEQUENCE [LARGE SCALE GENOMIC DNA]</scope>
    <source>
        <strain evidence="1 2">Ae27</strain>
    </source>
</reference>
<gene>
    <name evidence="1" type="ORF">HGH92_23730</name>
</gene>
<name>A0A847RWY9_9BACT</name>
<protein>
    <recommendedName>
        <fullName evidence="3">3-keto-disaccharide hydrolase domain-containing protein</fullName>
    </recommendedName>
</protein>
<organism evidence="1 2">
    <name type="scientific">Chitinophaga varians</name>
    <dbReference type="NCBI Taxonomy" id="2202339"/>
    <lineage>
        <taxon>Bacteria</taxon>
        <taxon>Pseudomonadati</taxon>
        <taxon>Bacteroidota</taxon>
        <taxon>Chitinophagia</taxon>
        <taxon>Chitinophagales</taxon>
        <taxon>Chitinophagaceae</taxon>
        <taxon>Chitinophaga</taxon>
    </lineage>
</organism>
<dbReference type="Proteomes" id="UP000570474">
    <property type="component" value="Unassembled WGS sequence"/>
</dbReference>
<comment type="caution">
    <text evidence="1">The sequence shown here is derived from an EMBL/GenBank/DDBJ whole genome shotgun (WGS) entry which is preliminary data.</text>
</comment>
<dbReference type="EMBL" id="JABAIA010000003">
    <property type="protein sequence ID" value="NLR67336.1"/>
    <property type="molecule type" value="Genomic_DNA"/>
</dbReference>
<keyword evidence="2" id="KW-1185">Reference proteome</keyword>
<accession>A0A847RWY9</accession>
<dbReference type="Gene3D" id="2.60.120.560">
    <property type="entry name" value="Exo-inulinase, domain 1"/>
    <property type="match status" value="1"/>
</dbReference>
<evidence type="ECO:0000313" key="1">
    <source>
        <dbReference type="EMBL" id="NLR67336.1"/>
    </source>
</evidence>
<dbReference type="AlphaFoldDB" id="A0A847RWY9"/>
<dbReference type="RefSeq" id="WP_168873303.1">
    <property type="nucleotide sequence ID" value="NZ_JABAIA010000003.1"/>
</dbReference>